<reference evidence="2" key="1">
    <citation type="submission" date="2020-04" db="EMBL/GenBank/DDBJ databases">
        <authorList>
            <person name="Alioto T."/>
            <person name="Alioto T."/>
            <person name="Gomez Garrido J."/>
        </authorList>
    </citation>
    <scope>NUCLEOTIDE SEQUENCE</scope>
    <source>
        <strain evidence="2">A484AB</strain>
    </source>
</reference>
<feature type="domain" description="SPEF2 C-terminal" evidence="1">
    <location>
        <begin position="2"/>
        <end position="149"/>
    </location>
</feature>
<protein>
    <recommendedName>
        <fullName evidence="1">SPEF2 C-terminal domain-containing protein</fullName>
    </recommendedName>
</protein>
<dbReference type="InterPro" id="IPR052634">
    <property type="entry name" value="Sperm_flagellar-bone_growth"/>
</dbReference>
<dbReference type="Proteomes" id="UP001152795">
    <property type="component" value="Unassembled WGS sequence"/>
</dbReference>
<dbReference type="EMBL" id="CACRXK020017479">
    <property type="protein sequence ID" value="CAB4031258.1"/>
    <property type="molecule type" value="Genomic_DNA"/>
</dbReference>
<name>A0A6S7JJY5_PARCT</name>
<dbReference type="InterPro" id="IPR056199">
    <property type="entry name" value="SPEF2_C"/>
</dbReference>
<gene>
    <name evidence="2" type="ORF">PACLA_8A009226</name>
</gene>
<evidence type="ECO:0000313" key="2">
    <source>
        <dbReference type="EMBL" id="CAB4031258.1"/>
    </source>
</evidence>
<dbReference type="PANTHER" id="PTHR14919">
    <property type="entry name" value="KPL2-RELATED"/>
    <property type="match status" value="1"/>
</dbReference>
<organism evidence="2 3">
    <name type="scientific">Paramuricea clavata</name>
    <name type="common">Red gorgonian</name>
    <name type="synonym">Violescent sea-whip</name>
    <dbReference type="NCBI Taxonomy" id="317549"/>
    <lineage>
        <taxon>Eukaryota</taxon>
        <taxon>Metazoa</taxon>
        <taxon>Cnidaria</taxon>
        <taxon>Anthozoa</taxon>
        <taxon>Octocorallia</taxon>
        <taxon>Malacalcyonacea</taxon>
        <taxon>Plexauridae</taxon>
        <taxon>Paramuricea</taxon>
    </lineage>
</organism>
<dbReference type="Pfam" id="PF24082">
    <property type="entry name" value="SPEF2_C"/>
    <property type="match status" value="1"/>
</dbReference>
<dbReference type="PANTHER" id="PTHR14919:SF0">
    <property type="entry name" value="SPERM FLAGELLAR PROTEIN 2"/>
    <property type="match status" value="1"/>
</dbReference>
<sequence>MEMLPDIWISQTGLQLHSLTTFISQDSEFVDWKRFLVLASSPLPMPSRDELFGTLSRFMDIDLEKTGSVSEQQFLQLHLWFSEDSEHEDGLAYPRFKHLKQLLFKIFCNSKKTAPMLNYEDFLLYFAMDENPIEGMLRALSIVCCQHMPSSSLFQPEAPALQKETDTSTSFPVGKNISDEPGGNALITLQDFVKVFHHGGNEFSDKQRFQGAEHTPFSQDRLSGVFLELGASETESLPFYILYQHPIIEDCLHICQRFKYHNLKNLLKCERLDASMNEGH</sequence>
<keyword evidence="3" id="KW-1185">Reference proteome</keyword>
<dbReference type="OrthoDB" id="62528at2759"/>
<comment type="caution">
    <text evidence="2">The sequence shown here is derived from an EMBL/GenBank/DDBJ whole genome shotgun (WGS) entry which is preliminary data.</text>
</comment>
<evidence type="ECO:0000259" key="1">
    <source>
        <dbReference type="Pfam" id="PF24082"/>
    </source>
</evidence>
<accession>A0A6S7JJY5</accession>
<proteinExistence type="predicted"/>
<dbReference type="AlphaFoldDB" id="A0A6S7JJY5"/>
<evidence type="ECO:0000313" key="3">
    <source>
        <dbReference type="Proteomes" id="UP001152795"/>
    </source>
</evidence>